<accession>A0A9W8WK69</accession>
<evidence type="ECO:0000256" key="1">
    <source>
        <dbReference type="PIRSR" id="PIRSR640198-1"/>
    </source>
</evidence>
<sequence>MLRQATFYRVYRILYGNKIHLDSLESPEDDIKAAVDDGEIDPVALSSKYCHMFVNIHPFLDGNGRTCRLILSSILLKYGGSLVSIGEQGEDREQYLQIASNASFAEGNQEDMDGIPDEYKQKHYKELASFTLRHARDSMRRICDLFKGGD</sequence>
<dbReference type="GO" id="GO:0005524">
    <property type="term" value="F:ATP binding"/>
    <property type="evidence" value="ECO:0007669"/>
    <property type="project" value="UniProtKB-KW"/>
</dbReference>
<keyword evidence="2" id="KW-0067">ATP-binding</keyword>
<keyword evidence="5" id="KW-1185">Reference proteome</keyword>
<organism evidence="4 5">
    <name type="scientific">Fusarium piperis</name>
    <dbReference type="NCBI Taxonomy" id="1435070"/>
    <lineage>
        <taxon>Eukaryota</taxon>
        <taxon>Fungi</taxon>
        <taxon>Dikarya</taxon>
        <taxon>Ascomycota</taxon>
        <taxon>Pezizomycotina</taxon>
        <taxon>Sordariomycetes</taxon>
        <taxon>Hypocreomycetidae</taxon>
        <taxon>Hypocreales</taxon>
        <taxon>Nectriaceae</taxon>
        <taxon>Fusarium</taxon>
        <taxon>Fusarium solani species complex</taxon>
    </lineage>
</organism>
<dbReference type="Pfam" id="PF02661">
    <property type="entry name" value="Fic"/>
    <property type="match status" value="1"/>
</dbReference>
<dbReference type="EMBL" id="JAPEUR010000021">
    <property type="protein sequence ID" value="KAJ4327687.1"/>
    <property type="molecule type" value="Genomic_DNA"/>
</dbReference>
<reference evidence="4" key="1">
    <citation type="submission" date="2022-10" db="EMBL/GenBank/DDBJ databases">
        <title>Tapping the CABI collections for fungal endophytes: first genome assemblies for Collariella, Neodidymelliopsis, Ascochyta clinopodiicola, Didymella pomorum, Didymosphaeria variabile, Neocosmospora piperis and Neocucurbitaria cava.</title>
        <authorList>
            <person name="Hill R."/>
        </authorList>
    </citation>
    <scope>NUCLEOTIDE SEQUENCE</scope>
    <source>
        <strain evidence="4">IMI 366586</strain>
    </source>
</reference>
<feature type="binding site" evidence="2">
    <location>
        <begin position="61"/>
        <end position="68"/>
    </location>
    <ligand>
        <name>ATP</name>
        <dbReference type="ChEBI" id="CHEBI:30616"/>
    </ligand>
</feature>
<dbReference type="PANTHER" id="PTHR13504">
    <property type="entry name" value="FIDO DOMAIN-CONTAINING PROTEIN DDB_G0283145"/>
    <property type="match status" value="1"/>
</dbReference>
<feature type="domain" description="Fido" evidence="3">
    <location>
        <begin position="1"/>
        <end position="133"/>
    </location>
</feature>
<dbReference type="Proteomes" id="UP001140502">
    <property type="component" value="Unassembled WGS sequence"/>
</dbReference>
<name>A0A9W8WK69_9HYPO</name>
<dbReference type="OrthoDB" id="439046at2759"/>
<dbReference type="PANTHER" id="PTHR13504:SF38">
    <property type="entry name" value="FIDO DOMAIN-CONTAINING PROTEIN"/>
    <property type="match status" value="1"/>
</dbReference>
<protein>
    <recommendedName>
        <fullName evidence="3">Fido domain-containing protein</fullName>
    </recommendedName>
</protein>
<dbReference type="InterPro" id="IPR003812">
    <property type="entry name" value="Fido"/>
</dbReference>
<evidence type="ECO:0000313" key="5">
    <source>
        <dbReference type="Proteomes" id="UP001140502"/>
    </source>
</evidence>
<feature type="active site" evidence="1">
    <location>
        <position position="57"/>
    </location>
</feature>
<dbReference type="AlphaFoldDB" id="A0A9W8WK69"/>
<evidence type="ECO:0000256" key="2">
    <source>
        <dbReference type="PIRSR" id="PIRSR640198-2"/>
    </source>
</evidence>
<proteinExistence type="predicted"/>
<gene>
    <name evidence="4" type="ORF">N0V84_001939</name>
</gene>
<dbReference type="InterPro" id="IPR040198">
    <property type="entry name" value="Fido_containing"/>
</dbReference>
<keyword evidence="2" id="KW-0547">Nucleotide-binding</keyword>
<dbReference type="PROSITE" id="PS51459">
    <property type="entry name" value="FIDO"/>
    <property type="match status" value="1"/>
</dbReference>
<evidence type="ECO:0000313" key="4">
    <source>
        <dbReference type="EMBL" id="KAJ4327687.1"/>
    </source>
</evidence>
<dbReference type="Gene3D" id="1.10.3290.10">
    <property type="entry name" value="Fido-like domain"/>
    <property type="match status" value="1"/>
</dbReference>
<evidence type="ECO:0000259" key="3">
    <source>
        <dbReference type="PROSITE" id="PS51459"/>
    </source>
</evidence>
<dbReference type="SUPFAM" id="SSF140931">
    <property type="entry name" value="Fic-like"/>
    <property type="match status" value="1"/>
</dbReference>
<dbReference type="InterPro" id="IPR036597">
    <property type="entry name" value="Fido-like_dom_sf"/>
</dbReference>
<comment type="caution">
    <text evidence="4">The sequence shown here is derived from an EMBL/GenBank/DDBJ whole genome shotgun (WGS) entry which is preliminary data.</text>
</comment>